<evidence type="ECO:0000256" key="10">
    <source>
        <dbReference type="ARBA" id="ARBA00031484"/>
    </source>
</evidence>
<dbReference type="OrthoDB" id="9768393at2"/>
<comment type="caution">
    <text evidence="16">The sequence shown here is derived from an EMBL/GenBank/DDBJ whole genome shotgun (WGS) entry which is preliminary data.</text>
</comment>
<organism evidence="16 17">
    <name type="scientific">Rhizobium oryziradicis</name>
    <dbReference type="NCBI Taxonomy" id="1867956"/>
    <lineage>
        <taxon>Bacteria</taxon>
        <taxon>Pseudomonadati</taxon>
        <taxon>Pseudomonadota</taxon>
        <taxon>Alphaproteobacteria</taxon>
        <taxon>Hyphomicrobiales</taxon>
        <taxon>Rhizobiaceae</taxon>
        <taxon>Rhizobium/Agrobacterium group</taxon>
        <taxon>Rhizobium</taxon>
    </lineage>
</organism>
<keyword evidence="17" id="KW-1185">Reference proteome</keyword>
<dbReference type="GO" id="GO:0003755">
    <property type="term" value="F:peptidyl-prolyl cis-trans isomerase activity"/>
    <property type="evidence" value="ECO:0007669"/>
    <property type="project" value="InterPro"/>
</dbReference>
<dbReference type="InterPro" id="IPR000297">
    <property type="entry name" value="PPIase_PpiC"/>
</dbReference>
<dbReference type="STRING" id="1867956.BJF95_21770"/>
<name>A0A1Q8ZNP4_9HYPH</name>
<sequence length="629" mass="68092">MLVFLRKTAGTWFVKGLLLLLVASFGVWGISSSLVGSTSNKVITVGQQSVNVNDFQLAYRRQMSDLSRRFGTQLTTEQARSLGIEQQVYSQLAAGAALDQLAANMDLGLSKDRLAQLIGDDPAFKNSNGQFDKQLFSSRLRNSGIREEDYITERSKVAVRSQIVDATAEGFVAPKVLVDALKLYRQESRSIEYLLLTTATIEPIKAPDDATLKTWFDTVKSRYRAPEYRSFSYVKLEPADIADTKAITDEQVKKEYEANLKRYEVAGTRTIEQLTFQTKELAQAAEQALKSGKTFDQLVADQGKTATDVLLGDFSQADLPDPVIAKAVFAIEKDGETTPVVDGSFGPVILRVTNIKPSHTKSLDEVKTQIREDLASTAAAAQINDVHDRFEDLRASGSSLEEAATKVGLHAVKIAGIDAQGDDKAGKAVDGLPEKAQLLKTVFETEVGADPLPLNLGRSGYVWFDVSSVDAPRDRTLDEVKAKAIADWTVEQQKQALGAKAEALKTKIENGEKLSDIASETGIAVETKTGLRRQADDPVLGPAAVQAAFRGPVGTVGSAVGADPLTQILLKVTDIETQPTGDVPDQQDKQITALANAAGDDILDQMVGELQTKYGVTINQALAQQAMVR</sequence>
<evidence type="ECO:0000256" key="14">
    <source>
        <dbReference type="SAM" id="Phobius"/>
    </source>
</evidence>
<proteinExistence type="inferred from homology"/>
<evidence type="ECO:0000256" key="4">
    <source>
        <dbReference type="ARBA" id="ARBA00022519"/>
    </source>
</evidence>
<dbReference type="GO" id="GO:0005886">
    <property type="term" value="C:plasma membrane"/>
    <property type="evidence" value="ECO:0007669"/>
    <property type="project" value="UniProtKB-SubCell"/>
</dbReference>
<dbReference type="InterPro" id="IPR046357">
    <property type="entry name" value="PPIase_dom_sf"/>
</dbReference>
<evidence type="ECO:0000256" key="7">
    <source>
        <dbReference type="ARBA" id="ARBA00023136"/>
    </source>
</evidence>
<dbReference type="AlphaFoldDB" id="A0A1Q8ZNP4"/>
<keyword evidence="8" id="KW-0143">Chaperone</keyword>
<keyword evidence="7 14" id="KW-0472">Membrane</keyword>
<evidence type="ECO:0000256" key="11">
    <source>
        <dbReference type="ARBA" id="ARBA00038408"/>
    </source>
</evidence>
<dbReference type="SUPFAM" id="SSF54534">
    <property type="entry name" value="FKBP-like"/>
    <property type="match status" value="1"/>
</dbReference>
<gene>
    <name evidence="16" type="ORF">BJF95_21770</name>
</gene>
<evidence type="ECO:0000256" key="13">
    <source>
        <dbReference type="ARBA" id="ARBA00042775"/>
    </source>
</evidence>
<evidence type="ECO:0000313" key="16">
    <source>
        <dbReference type="EMBL" id="OLP43502.1"/>
    </source>
</evidence>
<evidence type="ECO:0000256" key="1">
    <source>
        <dbReference type="ARBA" id="ARBA00004382"/>
    </source>
</evidence>
<evidence type="ECO:0000259" key="15">
    <source>
        <dbReference type="Pfam" id="PF13145"/>
    </source>
</evidence>
<protein>
    <recommendedName>
        <fullName evidence="2">Parvulin-like PPIase</fullName>
    </recommendedName>
    <alternativeName>
        <fullName evidence="9">Peptidyl-prolyl cis-trans isomerase plp</fullName>
    </alternativeName>
    <alternativeName>
        <fullName evidence="12">Periplasmic chaperone PpiD</fullName>
    </alternativeName>
    <alternativeName>
        <fullName evidence="13">Periplasmic folding chaperone</fullName>
    </alternativeName>
    <alternativeName>
        <fullName evidence="10">Rotamase plp</fullName>
    </alternativeName>
</protein>
<dbReference type="PANTHER" id="PTHR47529">
    <property type="entry name" value="PEPTIDYL-PROLYL CIS-TRANS ISOMERASE D"/>
    <property type="match status" value="1"/>
</dbReference>
<feature type="transmembrane region" description="Helical" evidence="14">
    <location>
        <begin position="12"/>
        <end position="31"/>
    </location>
</feature>
<comment type="similarity">
    <text evidence="11">Belongs to the PpiD chaperone family.</text>
</comment>
<evidence type="ECO:0000256" key="12">
    <source>
        <dbReference type="ARBA" id="ARBA00040743"/>
    </source>
</evidence>
<dbReference type="Pfam" id="PF13624">
    <property type="entry name" value="SurA_N_3"/>
    <property type="match status" value="1"/>
</dbReference>
<dbReference type="Proteomes" id="UP000186894">
    <property type="component" value="Unassembled WGS sequence"/>
</dbReference>
<dbReference type="Gene3D" id="3.10.50.40">
    <property type="match status" value="1"/>
</dbReference>
<feature type="domain" description="PpiC" evidence="15">
    <location>
        <begin position="247"/>
        <end position="367"/>
    </location>
</feature>
<evidence type="ECO:0000256" key="2">
    <source>
        <dbReference type="ARBA" id="ARBA00018370"/>
    </source>
</evidence>
<evidence type="ECO:0000256" key="5">
    <source>
        <dbReference type="ARBA" id="ARBA00022692"/>
    </source>
</evidence>
<dbReference type="InterPro" id="IPR052029">
    <property type="entry name" value="PpiD_chaperone"/>
</dbReference>
<reference evidence="16 17" key="1">
    <citation type="submission" date="2016-09" db="EMBL/GenBank/DDBJ databases">
        <title>Rhizobium oryziradicis sp. nov., isolated from the root of rice.</title>
        <authorList>
            <person name="Zhao J."/>
            <person name="Zhang X."/>
        </authorList>
    </citation>
    <scope>NUCLEOTIDE SEQUENCE [LARGE SCALE GENOMIC DNA]</scope>
    <source>
        <strain evidence="16 17">N19</strain>
    </source>
</reference>
<keyword evidence="16" id="KW-0413">Isomerase</keyword>
<keyword evidence="4" id="KW-0997">Cell inner membrane</keyword>
<evidence type="ECO:0000256" key="3">
    <source>
        <dbReference type="ARBA" id="ARBA00022475"/>
    </source>
</evidence>
<keyword evidence="5 14" id="KW-0812">Transmembrane</keyword>
<dbReference type="Pfam" id="PF13145">
    <property type="entry name" value="Rotamase_2"/>
    <property type="match status" value="1"/>
</dbReference>
<dbReference type="InterPro" id="IPR027304">
    <property type="entry name" value="Trigger_fact/SurA_dom_sf"/>
</dbReference>
<dbReference type="EMBL" id="MKIM01000028">
    <property type="protein sequence ID" value="OLP43502.1"/>
    <property type="molecule type" value="Genomic_DNA"/>
</dbReference>
<evidence type="ECO:0000256" key="9">
    <source>
        <dbReference type="ARBA" id="ARBA00030642"/>
    </source>
</evidence>
<evidence type="ECO:0000256" key="8">
    <source>
        <dbReference type="ARBA" id="ARBA00023186"/>
    </source>
</evidence>
<evidence type="ECO:0000313" key="17">
    <source>
        <dbReference type="Proteomes" id="UP000186894"/>
    </source>
</evidence>
<dbReference type="SUPFAM" id="SSF109998">
    <property type="entry name" value="Triger factor/SurA peptide-binding domain-like"/>
    <property type="match status" value="1"/>
</dbReference>
<comment type="subcellular location">
    <subcellularLocation>
        <location evidence="1">Cell inner membrane</location>
        <topology evidence="1">Single-pass type II membrane protein</topology>
        <orientation evidence="1">Periplasmic side</orientation>
    </subcellularLocation>
</comment>
<keyword evidence="3" id="KW-1003">Cell membrane</keyword>
<accession>A0A1Q8ZNP4</accession>
<dbReference type="RefSeq" id="WP_075640821.1">
    <property type="nucleotide sequence ID" value="NZ_MKIM01000028.1"/>
</dbReference>
<dbReference type="PANTHER" id="PTHR47529:SF1">
    <property type="entry name" value="PERIPLASMIC CHAPERONE PPID"/>
    <property type="match status" value="1"/>
</dbReference>
<evidence type="ECO:0000256" key="6">
    <source>
        <dbReference type="ARBA" id="ARBA00022989"/>
    </source>
</evidence>
<keyword evidence="6 14" id="KW-1133">Transmembrane helix</keyword>